<keyword evidence="1" id="KW-0805">Transcription regulation</keyword>
<evidence type="ECO:0000256" key="4">
    <source>
        <dbReference type="PROSITE-ProRule" id="PRU00335"/>
    </source>
</evidence>
<evidence type="ECO:0000256" key="1">
    <source>
        <dbReference type="ARBA" id="ARBA00023015"/>
    </source>
</evidence>
<protein>
    <submittedName>
        <fullName evidence="6">TetR family transcriptional regulator</fullName>
    </submittedName>
</protein>
<dbReference type="InterPro" id="IPR036271">
    <property type="entry name" value="Tet_transcr_reg_TetR-rel_C_sf"/>
</dbReference>
<dbReference type="InterPro" id="IPR009057">
    <property type="entry name" value="Homeodomain-like_sf"/>
</dbReference>
<dbReference type="RefSeq" id="WP_133902921.1">
    <property type="nucleotide sequence ID" value="NZ_SOCP01000004.1"/>
</dbReference>
<dbReference type="PANTHER" id="PTHR47506">
    <property type="entry name" value="TRANSCRIPTIONAL REGULATORY PROTEIN"/>
    <property type="match status" value="1"/>
</dbReference>
<dbReference type="SUPFAM" id="SSF46689">
    <property type="entry name" value="Homeodomain-like"/>
    <property type="match status" value="1"/>
</dbReference>
<dbReference type="EMBL" id="SOCP01000004">
    <property type="protein sequence ID" value="TDV53908.1"/>
    <property type="molecule type" value="Genomic_DNA"/>
</dbReference>
<gene>
    <name evidence="6" type="ORF">CLV71_104376</name>
</gene>
<organism evidence="6 7">
    <name type="scientific">Actinophytocola oryzae</name>
    <dbReference type="NCBI Taxonomy" id="502181"/>
    <lineage>
        <taxon>Bacteria</taxon>
        <taxon>Bacillati</taxon>
        <taxon>Actinomycetota</taxon>
        <taxon>Actinomycetes</taxon>
        <taxon>Pseudonocardiales</taxon>
        <taxon>Pseudonocardiaceae</taxon>
    </lineage>
</organism>
<dbReference type="Proteomes" id="UP000294927">
    <property type="component" value="Unassembled WGS sequence"/>
</dbReference>
<dbReference type="InterPro" id="IPR001647">
    <property type="entry name" value="HTH_TetR"/>
</dbReference>
<dbReference type="PROSITE" id="PS50977">
    <property type="entry name" value="HTH_TETR_2"/>
    <property type="match status" value="1"/>
</dbReference>
<feature type="DNA-binding region" description="H-T-H motif" evidence="4">
    <location>
        <begin position="27"/>
        <end position="46"/>
    </location>
</feature>
<evidence type="ECO:0000313" key="7">
    <source>
        <dbReference type="Proteomes" id="UP000294927"/>
    </source>
</evidence>
<keyword evidence="7" id="KW-1185">Reference proteome</keyword>
<dbReference type="Gene3D" id="1.10.357.10">
    <property type="entry name" value="Tetracycline Repressor, domain 2"/>
    <property type="match status" value="1"/>
</dbReference>
<dbReference type="GO" id="GO:0003677">
    <property type="term" value="F:DNA binding"/>
    <property type="evidence" value="ECO:0007669"/>
    <property type="project" value="UniProtKB-UniRule"/>
</dbReference>
<feature type="domain" description="HTH tetR-type" evidence="5">
    <location>
        <begin position="4"/>
        <end position="64"/>
    </location>
</feature>
<evidence type="ECO:0000256" key="2">
    <source>
        <dbReference type="ARBA" id="ARBA00023125"/>
    </source>
</evidence>
<evidence type="ECO:0000313" key="6">
    <source>
        <dbReference type="EMBL" id="TDV53908.1"/>
    </source>
</evidence>
<accession>A0A4R7VW88</accession>
<dbReference type="AlphaFoldDB" id="A0A4R7VW88"/>
<keyword evidence="2 4" id="KW-0238">DNA-binding</keyword>
<reference evidence="6 7" key="1">
    <citation type="submission" date="2019-03" db="EMBL/GenBank/DDBJ databases">
        <title>Genomic Encyclopedia of Archaeal and Bacterial Type Strains, Phase II (KMG-II): from individual species to whole genera.</title>
        <authorList>
            <person name="Goeker M."/>
        </authorList>
    </citation>
    <scope>NUCLEOTIDE SEQUENCE [LARGE SCALE GENOMIC DNA]</scope>
    <source>
        <strain evidence="6 7">DSM 45499</strain>
    </source>
</reference>
<evidence type="ECO:0000259" key="5">
    <source>
        <dbReference type="PROSITE" id="PS50977"/>
    </source>
</evidence>
<name>A0A4R7VW88_9PSEU</name>
<dbReference type="OrthoDB" id="4214267at2"/>
<keyword evidence="3" id="KW-0804">Transcription</keyword>
<sequence>MEQRTAEDRVLDAAGGLFYARGVHAVGMDDVRDASGVSLKRLYQLFPNKERLVTAYLQRRDVWWRDRLATHVAGEQDPRRRPLAVFDWLDGWFHEPDYRGCAWINCYGELGATSAPVAREARTHKESFRTFLRSLAVDAGLPAETGDHLLLLAEGAIVTSAIVGDLDAAAKARAAAARIVD</sequence>
<evidence type="ECO:0000256" key="3">
    <source>
        <dbReference type="ARBA" id="ARBA00023163"/>
    </source>
</evidence>
<proteinExistence type="predicted"/>
<dbReference type="PANTHER" id="PTHR47506:SF1">
    <property type="entry name" value="HTH-TYPE TRANSCRIPTIONAL REGULATOR YJDC"/>
    <property type="match status" value="1"/>
</dbReference>
<comment type="caution">
    <text evidence="6">The sequence shown here is derived from an EMBL/GenBank/DDBJ whole genome shotgun (WGS) entry which is preliminary data.</text>
</comment>
<dbReference type="PRINTS" id="PR00455">
    <property type="entry name" value="HTHTETR"/>
</dbReference>
<dbReference type="SUPFAM" id="SSF48498">
    <property type="entry name" value="Tetracyclin repressor-like, C-terminal domain"/>
    <property type="match status" value="1"/>
</dbReference>
<dbReference type="Pfam" id="PF00440">
    <property type="entry name" value="TetR_N"/>
    <property type="match status" value="1"/>
</dbReference>